<dbReference type="EMBL" id="JAEAOA010000186">
    <property type="protein sequence ID" value="KAK3604276.1"/>
    <property type="molecule type" value="Genomic_DNA"/>
</dbReference>
<sequence length="279" mass="31773">MQNYRILTLPKVIYPLLMKSLTAIYLKVLHRLMKTGSCYLCLRNAGKYLPTGGRVVFTLKKNVKFHDDSEFNADKVIFSLERYKARRLKDKKNLNYLEKAKKIYAENLYTVVFESHKPLYDLPYMLAMPQTVIVSPASAPIIRSEPVGTGPYMFAVRQGNSLTLKKNPDYHRRPPHPDRIEYIVMPPAQADDRFNGNLTVSYGASEGRALLVMNNARKPFNRIQDPADTHPFDPDKAKFFLRSAGYAKGFDAELLIPAAGISIRSADIIKISLLRRVYA</sequence>
<dbReference type="SUPFAM" id="SSF53850">
    <property type="entry name" value="Periplasmic binding protein-like II"/>
    <property type="match status" value="1"/>
</dbReference>
<name>A0AAE0W7F9_9BIVA</name>
<keyword evidence="3" id="KW-0732">Signal</keyword>
<evidence type="ECO:0000256" key="2">
    <source>
        <dbReference type="ARBA" id="ARBA00022448"/>
    </source>
</evidence>
<evidence type="ECO:0000259" key="4">
    <source>
        <dbReference type="Pfam" id="PF00496"/>
    </source>
</evidence>
<evidence type="ECO:0000313" key="6">
    <source>
        <dbReference type="Proteomes" id="UP001195483"/>
    </source>
</evidence>
<dbReference type="InterPro" id="IPR039424">
    <property type="entry name" value="SBP_5"/>
</dbReference>
<dbReference type="GO" id="GO:0015833">
    <property type="term" value="P:peptide transport"/>
    <property type="evidence" value="ECO:0007669"/>
    <property type="project" value="TreeGrafter"/>
</dbReference>
<evidence type="ECO:0000313" key="5">
    <source>
        <dbReference type="EMBL" id="KAK3604276.1"/>
    </source>
</evidence>
<evidence type="ECO:0000256" key="3">
    <source>
        <dbReference type="ARBA" id="ARBA00022729"/>
    </source>
</evidence>
<reference evidence="5" key="1">
    <citation type="journal article" date="2021" name="Genome Biol. Evol.">
        <title>A High-Quality Reference Genome for a Parasitic Bivalve with Doubly Uniparental Inheritance (Bivalvia: Unionida).</title>
        <authorList>
            <person name="Smith C.H."/>
        </authorList>
    </citation>
    <scope>NUCLEOTIDE SEQUENCE</scope>
    <source>
        <strain evidence="5">CHS0354</strain>
    </source>
</reference>
<reference evidence="5" key="3">
    <citation type="submission" date="2023-05" db="EMBL/GenBank/DDBJ databases">
        <authorList>
            <person name="Smith C.H."/>
        </authorList>
    </citation>
    <scope>NUCLEOTIDE SEQUENCE</scope>
    <source>
        <strain evidence="5">CHS0354</strain>
        <tissue evidence="5">Mantle</tissue>
    </source>
</reference>
<dbReference type="Proteomes" id="UP001195483">
    <property type="component" value="Unassembled WGS sequence"/>
</dbReference>
<dbReference type="InterPro" id="IPR000914">
    <property type="entry name" value="SBP_5_dom"/>
</dbReference>
<evidence type="ECO:0000256" key="1">
    <source>
        <dbReference type="ARBA" id="ARBA00005695"/>
    </source>
</evidence>
<dbReference type="PANTHER" id="PTHR30290">
    <property type="entry name" value="PERIPLASMIC BINDING COMPONENT OF ABC TRANSPORTER"/>
    <property type="match status" value="1"/>
</dbReference>
<reference evidence="5" key="2">
    <citation type="journal article" date="2021" name="Genome Biol. Evol.">
        <title>Developing a high-quality reference genome for a parasitic bivalve with doubly uniparental inheritance (Bivalvia: Unionida).</title>
        <authorList>
            <person name="Smith C.H."/>
        </authorList>
    </citation>
    <scope>NUCLEOTIDE SEQUENCE</scope>
    <source>
        <strain evidence="5">CHS0354</strain>
        <tissue evidence="5">Mantle</tissue>
    </source>
</reference>
<dbReference type="PANTHER" id="PTHR30290:SF9">
    <property type="entry name" value="OLIGOPEPTIDE-BINDING PROTEIN APPA"/>
    <property type="match status" value="1"/>
</dbReference>
<gene>
    <name evidence="5" type="ORF">CHS0354_002084</name>
</gene>
<feature type="domain" description="Solute-binding protein family 5" evidence="4">
    <location>
        <begin position="55"/>
        <end position="190"/>
    </location>
</feature>
<accession>A0AAE0W7F9</accession>
<comment type="caution">
    <text evidence="5">The sequence shown here is derived from an EMBL/GenBank/DDBJ whole genome shotgun (WGS) entry which is preliminary data.</text>
</comment>
<dbReference type="AlphaFoldDB" id="A0AAE0W7F9"/>
<dbReference type="Gene3D" id="3.40.190.10">
    <property type="entry name" value="Periplasmic binding protein-like II"/>
    <property type="match status" value="1"/>
</dbReference>
<proteinExistence type="inferred from homology"/>
<comment type="similarity">
    <text evidence="1">Belongs to the bacterial solute-binding protein 5 family.</text>
</comment>
<organism evidence="5 6">
    <name type="scientific">Potamilus streckersoni</name>
    <dbReference type="NCBI Taxonomy" id="2493646"/>
    <lineage>
        <taxon>Eukaryota</taxon>
        <taxon>Metazoa</taxon>
        <taxon>Spiralia</taxon>
        <taxon>Lophotrochozoa</taxon>
        <taxon>Mollusca</taxon>
        <taxon>Bivalvia</taxon>
        <taxon>Autobranchia</taxon>
        <taxon>Heteroconchia</taxon>
        <taxon>Palaeoheterodonta</taxon>
        <taxon>Unionida</taxon>
        <taxon>Unionoidea</taxon>
        <taxon>Unionidae</taxon>
        <taxon>Ambleminae</taxon>
        <taxon>Lampsilini</taxon>
        <taxon>Potamilus</taxon>
    </lineage>
</organism>
<protein>
    <recommendedName>
        <fullName evidence="4">Solute-binding protein family 5 domain-containing protein</fullName>
    </recommendedName>
</protein>
<dbReference type="GO" id="GO:1904680">
    <property type="term" value="F:peptide transmembrane transporter activity"/>
    <property type="evidence" value="ECO:0007669"/>
    <property type="project" value="TreeGrafter"/>
</dbReference>
<dbReference type="Pfam" id="PF00496">
    <property type="entry name" value="SBP_bac_5"/>
    <property type="match status" value="1"/>
</dbReference>
<keyword evidence="6" id="KW-1185">Reference proteome</keyword>
<keyword evidence="2" id="KW-0813">Transport</keyword>